<evidence type="ECO:0000313" key="2">
    <source>
        <dbReference type="Proteomes" id="UP001152598"/>
    </source>
</evidence>
<gene>
    <name evidence="1" type="ORF">OGZ50_12845</name>
</gene>
<dbReference type="AlphaFoldDB" id="A0AAP3Z3B3"/>
<sequence>METDIRMWYLEGKKPQLNWEKQCYDRAYLSKDEAFQILKIIELKINPNNRAYSTSKSYEDFLHYFAKEKMVNDEKYIILKKRIVENIQSEIEKIIFSA</sequence>
<dbReference type="RefSeq" id="WP_278201284.1">
    <property type="nucleotide sequence ID" value="NZ_JAOWLT010000011.1"/>
</dbReference>
<dbReference type="EMBL" id="JAOWLV010000016">
    <property type="protein sequence ID" value="MDG4977616.1"/>
    <property type="molecule type" value="Genomic_DNA"/>
</dbReference>
<proteinExistence type="predicted"/>
<reference evidence="1" key="2">
    <citation type="journal article" date="2023" name="Food Microbiol.">
        <title>Evaluation of the fermentation potential of lactic acid bacteria isolated from herbs, fruits and vegetables as starter cultures in nut-based milk alternatives.</title>
        <authorList>
            <person name="Huang W."/>
            <person name="Dong A."/>
            <person name="Pham H.T."/>
            <person name="Zhou C."/>
            <person name="Huo Z."/>
            <person name="Watjen A.P."/>
            <person name="Prakash S."/>
            <person name="Bang-Berthelsen C.H."/>
            <person name="Turner M.S."/>
        </authorList>
    </citation>
    <scope>NUCLEOTIDE SEQUENCE</scope>
    <source>
        <strain evidence="1">54</strain>
    </source>
</reference>
<organism evidence="1 2">
    <name type="scientific">Lactococcus lactis</name>
    <dbReference type="NCBI Taxonomy" id="1358"/>
    <lineage>
        <taxon>Bacteria</taxon>
        <taxon>Bacillati</taxon>
        <taxon>Bacillota</taxon>
        <taxon>Bacilli</taxon>
        <taxon>Lactobacillales</taxon>
        <taxon>Streptococcaceae</taxon>
        <taxon>Lactococcus</taxon>
    </lineage>
</organism>
<comment type="caution">
    <text evidence="1">The sequence shown here is derived from an EMBL/GenBank/DDBJ whole genome shotgun (WGS) entry which is preliminary data.</text>
</comment>
<dbReference type="Proteomes" id="UP001152598">
    <property type="component" value="Unassembled WGS sequence"/>
</dbReference>
<protein>
    <submittedName>
        <fullName evidence="1">Uncharacterized protein</fullName>
    </submittedName>
</protein>
<accession>A0AAP3Z3B3</accession>
<name>A0AAP3Z3B3_9LACT</name>
<reference evidence="1" key="1">
    <citation type="submission" date="2022-10" db="EMBL/GenBank/DDBJ databases">
        <authorList>
            <person name="Turner M.S."/>
            <person name="Huang W."/>
        </authorList>
    </citation>
    <scope>NUCLEOTIDE SEQUENCE</scope>
    <source>
        <strain evidence="1">54</strain>
    </source>
</reference>
<evidence type="ECO:0000313" key="1">
    <source>
        <dbReference type="EMBL" id="MDG4977616.1"/>
    </source>
</evidence>